<sequence length="449" mass="49729">MRTQCASDGHFWQRLSSLQTSIEAATRLANTFGFRTSVFVAMQPLEMDGRTLEGGGQLIRVALCISALIGRAVKIDNIRGNRSGGGGLKAQHLACVKWLAHACNAHVDGAEKGSKTLLFNPDTNRAGLSPAFKKNTIHGRAVYLCKLEIGTAGSTGLALQAILPFVLFSRFPTQDPVQLTVSGGTNVSGSPSFEYVKYVLVPTLERIGLPPATIELQKRGWSHGGSNIGSYVLVMQPRKEMVLPAFELQQIEPESLQSLSHLRVIFLGPKHCHEEFKSYFNWRTESQKSPWPDEADMELVCEDSGHDKRLYLFMAATIPWPPSSADSHSTQRKQYVLGADYLYDKKITKHERAIKEMVDRVSSKMRSKWESGSQIDEHMRDQLIIFQALAKGTSQIQDAEEPSLHARTAEWVAKKMLGVQFDVEGNCEGNGFGACDDDLQAKFETVKIS</sequence>
<keyword evidence="3" id="KW-1185">Reference proteome</keyword>
<dbReference type="STRING" id="675120.N1PPH4"/>
<dbReference type="GO" id="GO:0003963">
    <property type="term" value="F:RNA-3'-phosphate cyclase activity"/>
    <property type="evidence" value="ECO:0007669"/>
    <property type="project" value="TreeGrafter"/>
</dbReference>
<name>N1PPH4_DOTSN</name>
<gene>
    <name evidence="2" type="ORF">DOTSEDRAFT_70780</name>
</gene>
<feature type="domain" description="RNA 3'-terminal phosphate cyclase" evidence="1">
    <location>
        <begin position="52"/>
        <end position="423"/>
    </location>
</feature>
<dbReference type="PANTHER" id="PTHR11096">
    <property type="entry name" value="RNA 3' TERMINAL PHOSPHATE CYCLASE"/>
    <property type="match status" value="1"/>
</dbReference>
<dbReference type="InterPro" id="IPR000228">
    <property type="entry name" value="RNA3'_term_phos_cyc"/>
</dbReference>
<dbReference type="OMA" id="HAKTARW"/>
<evidence type="ECO:0000313" key="3">
    <source>
        <dbReference type="Proteomes" id="UP000016933"/>
    </source>
</evidence>
<evidence type="ECO:0000259" key="1">
    <source>
        <dbReference type="Pfam" id="PF01137"/>
    </source>
</evidence>
<reference evidence="2 3" key="2">
    <citation type="journal article" date="2012" name="PLoS Pathog.">
        <title>Diverse lifestyles and strategies of plant pathogenesis encoded in the genomes of eighteen Dothideomycetes fungi.</title>
        <authorList>
            <person name="Ohm R.A."/>
            <person name="Feau N."/>
            <person name="Henrissat B."/>
            <person name="Schoch C.L."/>
            <person name="Horwitz B.A."/>
            <person name="Barry K.W."/>
            <person name="Condon B.J."/>
            <person name="Copeland A.C."/>
            <person name="Dhillon B."/>
            <person name="Glaser F."/>
            <person name="Hesse C.N."/>
            <person name="Kosti I."/>
            <person name="LaButti K."/>
            <person name="Lindquist E.A."/>
            <person name="Lucas S."/>
            <person name="Salamov A.A."/>
            <person name="Bradshaw R.E."/>
            <person name="Ciuffetti L."/>
            <person name="Hamelin R.C."/>
            <person name="Kema G.H.J."/>
            <person name="Lawrence C."/>
            <person name="Scott J.A."/>
            <person name="Spatafora J.W."/>
            <person name="Turgeon B.G."/>
            <person name="de Wit P.J.G.M."/>
            <person name="Zhong S."/>
            <person name="Goodwin S.B."/>
            <person name="Grigoriev I.V."/>
        </authorList>
    </citation>
    <scope>NUCLEOTIDE SEQUENCE [LARGE SCALE GENOMIC DNA]</scope>
    <source>
        <strain evidence="3">NZE10 / CBS 128990</strain>
    </source>
</reference>
<dbReference type="HOGENOM" id="CLU_027882_3_0_1"/>
<dbReference type="eggNOG" id="KOG3980">
    <property type="taxonomic scope" value="Eukaryota"/>
</dbReference>
<dbReference type="OrthoDB" id="25029at2759"/>
<accession>N1PPH4</accession>
<dbReference type="InterPro" id="IPR023797">
    <property type="entry name" value="RNA3'_phos_cyclase_dom"/>
</dbReference>
<organism evidence="2 3">
    <name type="scientific">Dothistroma septosporum (strain NZE10 / CBS 128990)</name>
    <name type="common">Red band needle blight fungus</name>
    <name type="synonym">Mycosphaerella pini</name>
    <dbReference type="NCBI Taxonomy" id="675120"/>
    <lineage>
        <taxon>Eukaryota</taxon>
        <taxon>Fungi</taxon>
        <taxon>Dikarya</taxon>
        <taxon>Ascomycota</taxon>
        <taxon>Pezizomycotina</taxon>
        <taxon>Dothideomycetes</taxon>
        <taxon>Dothideomycetidae</taxon>
        <taxon>Mycosphaerellales</taxon>
        <taxon>Mycosphaerellaceae</taxon>
        <taxon>Dothistroma</taxon>
    </lineage>
</organism>
<evidence type="ECO:0000313" key="2">
    <source>
        <dbReference type="EMBL" id="EME44838.1"/>
    </source>
</evidence>
<reference evidence="3" key="1">
    <citation type="journal article" date="2012" name="PLoS Genet.">
        <title>The genomes of the fungal plant pathogens Cladosporium fulvum and Dothistroma septosporum reveal adaptation to different hosts and lifestyles but also signatures of common ancestry.</title>
        <authorList>
            <person name="de Wit P.J.G.M."/>
            <person name="van der Burgt A."/>
            <person name="Oekmen B."/>
            <person name="Stergiopoulos I."/>
            <person name="Abd-Elsalam K.A."/>
            <person name="Aerts A.L."/>
            <person name="Bahkali A.H."/>
            <person name="Beenen H.G."/>
            <person name="Chettri P."/>
            <person name="Cox M.P."/>
            <person name="Datema E."/>
            <person name="de Vries R.P."/>
            <person name="Dhillon B."/>
            <person name="Ganley A.R."/>
            <person name="Griffiths S.A."/>
            <person name="Guo Y."/>
            <person name="Hamelin R.C."/>
            <person name="Henrissat B."/>
            <person name="Kabir M.S."/>
            <person name="Jashni M.K."/>
            <person name="Kema G."/>
            <person name="Klaubauf S."/>
            <person name="Lapidus A."/>
            <person name="Levasseur A."/>
            <person name="Lindquist E."/>
            <person name="Mehrabi R."/>
            <person name="Ohm R.A."/>
            <person name="Owen T.J."/>
            <person name="Salamov A."/>
            <person name="Schwelm A."/>
            <person name="Schijlen E."/>
            <person name="Sun H."/>
            <person name="van den Burg H.A."/>
            <person name="van Ham R.C.H.J."/>
            <person name="Zhang S."/>
            <person name="Goodwin S.B."/>
            <person name="Grigoriev I.V."/>
            <person name="Collemare J."/>
            <person name="Bradshaw R.E."/>
        </authorList>
    </citation>
    <scope>NUCLEOTIDE SEQUENCE [LARGE SCALE GENOMIC DNA]</scope>
    <source>
        <strain evidence="3">NZE10 / CBS 128990</strain>
    </source>
</reference>
<dbReference type="SUPFAM" id="SSF55205">
    <property type="entry name" value="EPT/RTPC-like"/>
    <property type="match status" value="1"/>
</dbReference>
<dbReference type="Pfam" id="PF01137">
    <property type="entry name" value="RTC"/>
    <property type="match status" value="1"/>
</dbReference>
<dbReference type="InterPro" id="IPR037136">
    <property type="entry name" value="RNA3'_phos_cyclase_dom_sf"/>
</dbReference>
<dbReference type="EMBL" id="KB446538">
    <property type="protein sequence ID" value="EME44838.1"/>
    <property type="molecule type" value="Genomic_DNA"/>
</dbReference>
<dbReference type="GO" id="GO:0006396">
    <property type="term" value="P:RNA processing"/>
    <property type="evidence" value="ECO:0007669"/>
    <property type="project" value="InterPro"/>
</dbReference>
<dbReference type="Gene3D" id="3.65.10.20">
    <property type="entry name" value="RNA 3'-terminal phosphate cyclase domain"/>
    <property type="match status" value="2"/>
</dbReference>
<dbReference type="GO" id="GO:0005634">
    <property type="term" value="C:nucleus"/>
    <property type="evidence" value="ECO:0007669"/>
    <property type="project" value="TreeGrafter"/>
</dbReference>
<dbReference type="PANTHER" id="PTHR11096:SF0">
    <property type="entry name" value="RNA 3'-TERMINAL PHOSPHATE CYCLASE"/>
    <property type="match status" value="1"/>
</dbReference>
<dbReference type="AlphaFoldDB" id="N1PPH4"/>
<dbReference type="Proteomes" id="UP000016933">
    <property type="component" value="Unassembled WGS sequence"/>
</dbReference>
<proteinExistence type="predicted"/>
<dbReference type="InterPro" id="IPR013792">
    <property type="entry name" value="RNA3'P_cycl/enolpyr_Trfase_a/b"/>
</dbReference>
<protein>
    <recommendedName>
        <fullName evidence="1">RNA 3'-terminal phosphate cyclase domain-containing protein</fullName>
    </recommendedName>
</protein>